<dbReference type="AlphaFoldDB" id="A0A9W8E5Q7"/>
<evidence type="ECO:0000256" key="9">
    <source>
        <dbReference type="ARBA" id="ARBA00023299"/>
    </source>
</evidence>
<evidence type="ECO:0000313" key="14">
    <source>
        <dbReference type="Proteomes" id="UP001150925"/>
    </source>
</evidence>
<keyword evidence="6" id="KW-0479">Metal-binding</keyword>
<dbReference type="PANTHER" id="PTHR43344:SF2">
    <property type="entry name" value="PHOSPHOSERINE PHOSPHATASE"/>
    <property type="match status" value="1"/>
</dbReference>
<dbReference type="InterPro" id="IPR004331">
    <property type="entry name" value="SPX_dom"/>
</dbReference>
<dbReference type="EMBL" id="JANBPY010000076">
    <property type="protein sequence ID" value="KAJ1969276.1"/>
    <property type="molecule type" value="Genomic_DNA"/>
</dbReference>
<accession>A0A9W8E5Q7</accession>
<dbReference type="InterPro" id="IPR050582">
    <property type="entry name" value="HAD-like_SerB"/>
</dbReference>
<comment type="pathway">
    <text evidence="2">Amino-acid biosynthesis; L-serine biosynthesis; L-serine from 3-phospho-D-glycerate: step 3/3.</text>
</comment>
<dbReference type="OrthoDB" id="27226at2759"/>
<dbReference type="Gene3D" id="3.40.50.1000">
    <property type="entry name" value="HAD superfamily/HAD-like"/>
    <property type="match status" value="1"/>
</dbReference>
<dbReference type="SFLD" id="SFLDG01136">
    <property type="entry name" value="C1.6:_Phosphoserine_Phosphatas"/>
    <property type="match status" value="1"/>
</dbReference>
<dbReference type="PROSITE" id="PS51382">
    <property type="entry name" value="SPX"/>
    <property type="match status" value="1"/>
</dbReference>
<dbReference type="GO" id="GO:0000287">
    <property type="term" value="F:magnesium ion binding"/>
    <property type="evidence" value="ECO:0007669"/>
    <property type="project" value="TreeGrafter"/>
</dbReference>
<evidence type="ECO:0000313" key="13">
    <source>
        <dbReference type="EMBL" id="KAJ1969276.1"/>
    </source>
</evidence>
<dbReference type="NCBIfam" id="TIGR01488">
    <property type="entry name" value="HAD-SF-IB"/>
    <property type="match status" value="1"/>
</dbReference>
<dbReference type="GO" id="GO:0006564">
    <property type="term" value="P:L-serine biosynthetic process"/>
    <property type="evidence" value="ECO:0007669"/>
    <property type="project" value="UniProtKB-KW"/>
</dbReference>
<dbReference type="EC" id="3.1.3.3" evidence="4"/>
<dbReference type="Pfam" id="PF13740">
    <property type="entry name" value="ACT_6"/>
    <property type="match status" value="1"/>
</dbReference>
<gene>
    <name evidence="13" type="primary">SER2</name>
    <name evidence="13" type="ORF">IWQ62_000728</name>
</gene>
<evidence type="ECO:0000256" key="8">
    <source>
        <dbReference type="ARBA" id="ARBA00022842"/>
    </source>
</evidence>
<evidence type="ECO:0000256" key="3">
    <source>
        <dbReference type="ARBA" id="ARBA00009184"/>
    </source>
</evidence>
<dbReference type="SFLD" id="SFLDS00003">
    <property type="entry name" value="Haloacid_Dehalogenase"/>
    <property type="match status" value="1"/>
</dbReference>
<evidence type="ECO:0000256" key="10">
    <source>
        <dbReference type="ARBA" id="ARBA00031693"/>
    </source>
</evidence>
<comment type="cofactor">
    <cofactor evidence="1">
        <name>Mg(2+)</name>
        <dbReference type="ChEBI" id="CHEBI:18420"/>
    </cofactor>
</comment>
<dbReference type="GO" id="GO:0005737">
    <property type="term" value="C:cytoplasm"/>
    <property type="evidence" value="ECO:0007669"/>
    <property type="project" value="TreeGrafter"/>
</dbReference>
<evidence type="ECO:0000256" key="7">
    <source>
        <dbReference type="ARBA" id="ARBA00022801"/>
    </source>
</evidence>
<dbReference type="GO" id="GO:0036424">
    <property type="term" value="F:L-phosphoserine phosphatase activity"/>
    <property type="evidence" value="ECO:0007669"/>
    <property type="project" value="InterPro"/>
</dbReference>
<keyword evidence="5" id="KW-0028">Amino-acid biosynthesis</keyword>
<keyword evidence="14" id="KW-1185">Reference proteome</keyword>
<dbReference type="NCBIfam" id="TIGR00338">
    <property type="entry name" value="serB"/>
    <property type="match status" value="1"/>
</dbReference>
<dbReference type="Pfam" id="PF00702">
    <property type="entry name" value="Hydrolase"/>
    <property type="match status" value="1"/>
</dbReference>
<proteinExistence type="inferred from homology"/>
<evidence type="ECO:0000256" key="1">
    <source>
        <dbReference type="ARBA" id="ARBA00001946"/>
    </source>
</evidence>
<dbReference type="InterPro" id="IPR004469">
    <property type="entry name" value="PSP"/>
</dbReference>
<dbReference type="SFLD" id="SFLDG01137">
    <property type="entry name" value="C1.6.1:_Phosphoserine_Phosphat"/>
    <property type="match status" value="1"/>
</dbReference>
<keyword evidence="8" id="KW-0460">Magnesium</keyword>
<dbReference type="PANTHER" id="PTHR43344">
    <property type="entry name" value="PHOSPHOSERINE PHOSPHATASE"/>
    <property type="match status" value="1"/>
</dbReference>
<evidence type="ECO:0000256" key="2">
    <source>
        <dbReference type="ARBA" id="ARBA00005135"/>
    </source>
</evidence>
<keyword evidence="9" id="KW-0718">Serine biosynthesis</keyword>
<evidence type="ECO:0000256" key="4">
    <source>
        <dbReference type="ARBA" id="ARBA00012640"/>
    </source>
</evidence>
<evidence type="ECO:0000256" key="5">
    <source>
        <dbReference type="ARBA" id="ARBA00022605"/>
    </source>
</evidence>
<protein>
    <recommendedName>
        <fullName evidence="4">phosphoserine phosphatase</fullName>
        <ecNumber evidence="4">3.1.3.3</ecNumber>
    </recommendedName>
    <alternativeName>
        <fullName evidence="10">O-phosphoserine phosphohydrolase</fullName>
    </alternativeName>
</protein>
<dbReference type="InterPro" id="IPR036412">
    <property type="entry name" value="HAD-like_sf"/>
</dbReference>
<dbReference type="SFLD" id="SFLDF00029">
    <property type="entry name" value="phosphoserine_phosphatase"/>
    <property type="match status" value="1"/>
</dbReference>
<feature type="domain" description="SPX" evidence="12">
    <location>
        <begin position="1"/>
        <end position="169"/>
    </location>
</feature>
<reference evidence="13" key="1">
    <citation type="submission" date="2022-07" db="EMBL/GenBank/DDBJ databases">
        <title>Phylogenomic reconstructions and comparative analyses of Kickxellomycotina fungi.</title>
        <authorList>
            <person name="Reynolds N.K."/>
            <person name="Stajich J.E."/>
            <person name="Barry K."/>
            <person name="Grigoriev I.V."/>
            <person name="Crous P."/>
            <person name="Smith M.E."/>
        </authorList>
    </citation>
    <scope>NUCLEOTIDE SEQUENCE</scope>
    <source>
        <strain evidence="13">RSA 1196</strain>
    </source>
</reference>
<feature type="active site" description="Proton donor" evidence="11">
    <location>
        <position position="473"/>
    </location>
</feature>
<dbReference type="CDD" id="cd07500">
    <property type="entry name" value="HAD_PSP"/>
    <property type="match status" value="1"/>
</dbReference>
<comment type="similarity">
    <text evidence="3">Belongs to the HAD-like hydrolase superfamily. SerB family.</text>
</comment>
<evidence type="ECO:0000256" key="11">
    <source>
        <dbReference type="PIRSR" id="PIRSR604469-1"/>
    </source>
</evidence>
<dbReference type="SUPFAM" id="SSF56784">
    <property type="entry name" value="HAD-like"/>
    <property type="match status" value="1"/>
</dbReference>
<dbReference type="Proteomes" id="UP001150925">
    <property type="component" value="Unassembled WGS sequence"/>
</dbReference>
<sequence>MDPFCPATDPSAQVQFPQEWLAKCVDYNLLDIYIEKQVAPKTLHAVGVLSPPENPRTSSSWIDLSKELVENVSNRLVELGKQVPCFGRLVETEVEHVAVFITEQLNVTNAAIETLTGTPPEQTLARVKELQGQLDQLRSFAEYNQRLLSLVLEKFDEKSGLRFRHLYLLNAEGGDDSPFAFHQIATLESNLANILQQQHGEMHLPAAIGKSEGSDQATSLQSLVRTSLPHQKVLISLGGPHGTDIISSVLHCMSRYACPIEDFMFSRLYHQVTFGVLVTLVPSDMPLYQDLKDAAKEWDANLSFEIFEHRHDSQKGPGEDNNGPLSHMIQSLRQHFRPVVINSSATAKYPSQKVEANADNPAAVTRWIQEAPYSGRKKYTATVFNQKGLTTEFLYLWTRFLLDHKISVEKMIRLDREPICSAIDYVLSVPEDQDITMMRNKLIALSIAHATDVALQPYNVFRRNKRLVVFDMDSTLIQQEVIDEIGRYAGLTEKIAAITERAMNGDIDFKESLRQRVQLLKDTPIEVIDAVKQRLVFTEGARLLCHALKRLGFKLAVISGGFTPFANYVKHELGLDYAFANNLKVSADGTRLIGETTGSVVDAERKAELLEVIAQAESVSLDQVVAVGDGANDLLMLDKAGLGIAFNAKPRVQEQAKARINQKSLKYVLYLLGYNEEECLQLTGANF</sequence>
<dbReference type="InterPro" id="IPR023214">
    <property type="entry name" value="HAD_sf"/>
</dbReference>
<organism evidence="13 14">
    <name type="scientific">Dispira parvispora</name>
    <dbReference type="NCBI Taxonomy" id="1520584"/>
    <lineage>
        <taxon>Eukaryota</taxon>
        <taxon>Fungi</taxon>
        <taxon>Fungi incertae sedis</taxon>
        <taxon>Zoopagomycota</taxon>
        <taxon>Kickxellomycotina</taxon>
        <taxon>Dimargaritomycetes</taxon>
        <taxon>Dimargaritales</taxon>
        <taxon>Dimargaritaceae</taxon>
        <taxon>Dispira</taxon>
    </lineage>
</organism>
<comment type="caution">
    <text evidence="13">The sequence shown here is derived from an EMBL/GenBank/DDBJ whole genome shotgun (WGS) entry which is preliminary data.</text>
</comment>
<evidence type="ECO:0000256" key="6">
    <source>
        <dbReference type="ARBA" id="ARBA00022723"/>
    </source>
</evidence>
<evidence type="ECO:0000259" key="12">
    <source>
        <dbReference type="PROSITE" id="PS51382"/>
    </source>
</evidence>
<feature type="active site" description="Nucleophile" evidence="11">
    <location>
        <position position="471"/>
    </location>
</feature>
<keyword evidence="7 13" id="KW-0378">Hydrolase</keyword>
<name>A0A9W8E5Q7_9FUNG</name>